<dbReference type="AlphaFoldDB" id="F8L191"/>
<keyword evidence="1" id="KW-0472">Membrane</keyword>
<protein>
    <submittedName>
        <fullName evidence="2">Uncharacterized protein</fullName>
    </submittedName>
</protein>
<evidence type="ECO:0000313" key="2">
    <source>
        <dbReference type="EMBL" id="CCB87016.1"/>
    </source>
</evidence>
<sequence length="176" mass="20854">MVMLNCLARSQIDFIPLIDFFWMGKLKEQRRFLIQSYVTWYFMIFLFILLIFTTGCTYPTKDYFSIPKEDLIIEDLLSKTEKKIVKKYGNKLKFCGIHVINTGDFIERICLMFNTRQPLSKEELREILVESAHELLYQVNNCISILPYLKNIPFGIEDIQIVIFNNYCDGRSVLHI</sequence>
<proteinExistence type="predicted"/>
<gene>
    <name evidence="2" type="ordered locus">PUV_20660</name>
</gene>
<reference evidence="2 3" key="2">
    <citation type="journal article" date="2011" name="Mol. Biol. Evol.">
        <title>Unity in variety--the pan-genome of the Chlamydiae.</title>
        <authorList>
            <person name="Collingro A."/>
            <person name="Tischler P."/>
            <person name="Weinmaier T."/>
            <person name="Penz T."/>
            <person name="Heinz E."/>
            <person name="Brunham R.C."/>
            <person name="Read T.D."/>
            <person name="Bavoil P.M."/>
            <person name="Sachse K."/>
            <person name="Kahane S."/>
            <person name="Friedman M.G."/>
            <person name="Rattei T."/>
            <person name="Myers G.S."/>
            <person name="Horn M."/>
        </authorList>
    </citation>
    <scope>NUCLEOTIDE SEQUENCE [LARGE SCALE GENOMIC DNA]</scope>
    <source>
        <strain evidence="3">UV7</strain>
    </source>
</reference>
<accession>F8L191</accession>
<dbReference type="KEGG" id="puv:PUV_20660"/>
<dbReference type="STRING" id="765952.PUV_20660"/>
<evidence type="ECO:0000313" key="3">
    <source>
        <dbReference type="Proteomes" id="UP000000495"/>
    </source>
</evidence>
<dbReference type="HOGENOM" id="CLU_1523724_0_0_0"/>
<keyword evidence="1" id="KW-1133">Transmembrane helix</keyword>
<evidence type="ECO:0000256" key="1">
    <source>
        <dbReference type="SAM" id="Phobius"/>
    </source>
</evidence>
<feature type="transmembrane region" description="Helical" evidence="1">
    <location>
        <begin position="32"/>
        <end position="52"/>
    </location>
</feature>
<name>F8L191_PARAV</name>
<keyword evidence="1" id="KW-0812">Transmembrane</keyword>
<keyword evidence="3" id="KW-1185">Reference proteome</keyword>
<reference key="1">
    <citation type="journal article" date="2011" name="Mol. Biol. Evol.">
        <title>Unity in variety -- the pan-genome of the Chlamydiae.</title>
        <authorList>
            <person name="Collingro A."/>
            <person name="Tischler P."/>
            <person name="Weinmaier T."/>
            <person name="Penz T."/>
            <person name="Heinz E."/>
            <person name="Brunham R.C."/>
            <person name="Read T.D."/>
            <person name="Bavoil P.M."/>
            <person name="Sachse K."/>
            <person name="Kahane S."/>
            <person name="Friedman M.G."/>
            <person name="Rattei T."/>
            <person name="Myers G.S.A."/>
            <person name="Horn M."/>
        </authorList>
    </citation>
    <scope>NUCLEOTIDE SEQUENCE</scope>
    <source>
        <strain>UV7</strain>
    </source>
</reference>
<dbReference type="EMBL" id="FR872580">
    <property type="protein sequence ID" value="CCB87016.1"/>
    <property type="molecule type" value="Genomic_DNA"/>
</dbReference>
<organism evidence="2 3">
    <name type="scientific">Parachlamydia acanthamoebae (strain UV7)</name>
    <dbReference type="NCBI Taxonomy" id="765952"/>
    <lineage>
        <taxon>Bacteria</taxon>
        <taxon>Pseudomonadati</taxon>
        <taxon>Chlamydiota</taxon>
        <taxon>Chlamydiia</taxon>
        <taxon>Parachlamydiales</taxon>
        <taxon>Parachlamydiaceae</taxon>
        <taxon>Parachlamydia</taxon>
    </lineage>
</organism>
<dbReference type="Proteomes" id="UP000000495">
    <property type="component" value="Chromosome"/>
</dbReference>